<evidence type="ECO:0000313" key="3">
    <source>
        <dbReference type="Proteomes" id="UP001238334"/>
    </source>
</evidence>
<dbReference type="EMBL" id="CP127247">
    <property type="protein sequence ID" value="WIY23376.1"/>
    <property type="molecule type" value="Genomic_DNA"/>
</dbReference>
<dbReference type="RefSeq" id="WP_270918019.1">
    <property type="nucleotide sequence ID" value="NZ_CP127247.1"/>
</dbReference>
<keyword evidence="3" id="KW-1185">Reference proteome</keyword>
<feature type="chain" id="PRO_5040884851" evidence="1">
    <location>
        <begin position="24"/>
        <end position="176"/>
    </location>
</feature>
<gene>
    <name evidence="2" type="ORF">QPJ95_11940</name>
</gene>
<accession>A0A9Y2KWM7</accession>
<evidence type="ECO:0000313" key="2">
    <source>
        <dbReference type="EMBL" id="WIY23376.1"/>
    </source>
</evidence>
<keyword evidence="1" id="KW-0732">Signal</keyword>
<proteinExistence type="predicted"/>
<protein>
    <submittedName>
        <fullName evidence="2">Uncharacterized protein</fullName>
    </submittedName>
</protein>
<name>A0A9Y2KWM7_9RHOB</name>
<evidence type="ECO:0000256" key="1">
    <source>
        <dbReference type="SAM" id="SignalP"/>
    </source>
</evidence>
<feature type="signal peptide" evidence="1">
    <location>
        <begin position="1"/>
        <end position="23"/>
    </location>
</feature>
<dbReference type="AlphaFoldDB" id="A0A9Y2KWM7"/>
<sequence length="176" mass="18595">MQRAFKNLWAVISLVLLSGAATAEAVDLPFTIPQDGGGFSTDYEALSADQNLTNMQKYAVVNELRKRDGYMESLSILGLDAKCTLVPLHCTITATPAAAEALIQGSAIAATSAICLIIDAADFEITAPICVAALEGVIESTVMPILTQCAIKKQATELDFTISIIPPKFDVSGKCI</sequence>
<reference evidence="2 3" key="1">
    <citation type="submission" date="2023-06" db="EMBL/GenBank/DDBJ databases">
        <title>Parasedimentitalea psychrophila sp. nov., a psychrophilic bacterium isolated from deep-sea sediment.</title>
        <authorList>
            <person name="Li A."/>
        </authorList>
    </citation>
    <scope>NUCLEOTIDE SEQUENCE [LARGE SCALE GENOMIC DNA]</scope>
    <source>
        <strain evidence="2 3">QS115</strain>
    </source>
</reference>
<organism evidence="2 3">
    <name type="scientific">Parasedimentitalea psychrophila</name>
    <dbReference type="NCBI Taxonomy" id="2997337"/>
    <lineage>
        <taxon>Bacteria</taxon>
        <taxon>Pseudomonadati</taxon>
        <taxon>Pseudomonadota</taxon>
        <taxon>Alphaproteobacteria</taxon>
        <taxon>Rhodobacterales</taxon>
        <taxon>Paracoccaceae</taxon>
        <taxon>Parasedimentitalea</taxon>
    </lineage>
</organism>
<dbReference type="KEGG" id="ppso:QPJ95_11940"/>
<dbReference type="Proteomes" id="UP001238334">
    <property type="component" value="Chromosome"/>
</dbReference>